<protein>
    <submittedName>
        <fullName evidence="1">Uncharacterized protein</fullName>
    </submittedName>
</protein>
<sequence>MGRHTDSQLDSLVGLISECESLKYIVVKRRPSAVDEDTQDSVFLAPTGRLLQELNLNKFRRECKEAFGLQPPGSRLVPPDRD</sequence>
<dbReference type="VEuPathDB" id="ToxoDB:ENH_00003970"/>
<dbReference type="Proteomes" id="UP000030754">
    <property type="component" value="Unassembled WGS sequence"/>
</dbReference>
<accession>U6MUF9</accession>
<organism evidence="1 2">
    <name type="scientific">Eimeria necatrix</name>
    <dbReference type="NCBI Taxonomy" id="51315"/>
    <lineage>
        <taxon>Eukaryota</taxon>
        <taxon>Sar</taxon>
        <taxon>Alveolata</taxon>
        <taxon>Apicomplexa</taxon>
        <taxon>Conoidasida</taxon>
        <taxon>Coccidia</taxon>
        <taxon>Eucoccidiorida</taxon>
        <taxon>Eimeriorina</taxon>
        <taxon>Eimeriidae</taxon>
        <taxon>Eimeria</taxon>
    </lineage>
</organism>
<evidence type="ECO:0000313" key="1">
    <source>
        <dbReference type="EMBL" id="CDJ65325.1"/>
    </source>
</evidence>
<dbReference type="GeneID" id="25470590"/>
<keyword evidence="2" id="KW-1185">Reference proteome</keyword>
<dbReference type="RefSeq" id="XP_013433792.1">
    <property type="nucleotide sequence ID" value="XM_013578338.1"/>
</dbReference>
<gene>
    <name evidence="1" type="ORF">ENH_00003970</name>
</gene>
<proteinExistence type="predicted"/>
<reference evidence="1" key="2">
    <citation type="submission" date="2013-10" db="EMBL/GenBank/DDBJ databases">
        <authorList>
            <person name="Aslett M."/>
        </authorList>
    </citation>
    <scope>NUCLEOTIDE SEQUENCE [LARGE SCALE GENOMIC DNA]</scope>
    <source>
        <strain evidence="1">Houghton</strain>
    </source>
</reference>
<reference evidence="1" key="1">
    <citation type="submission" date="2013-10" db="EMBL/GenBank/DDBJ databases">
        <title>Genomic analysis of the causative agents of coccidiosis in chickens.</title>
        <authorList>
            <person name="Reid A.J."/>
            <person name="Blake D."/>
            <person name="Billington K."/>
            <person name="Browne H."/>
            <person name="Dunn M."/>
            <person name="Hung S."/>
            <person name="Kawahara F."/>
            <person name="Miranda-Saavedra D."/>
            <person name="Mourier T."/>
            <person name="Nagra H."/>
            <person name="Otto T.D."/>
            <person name="Rawlings N."/>
            <person name="Sanchez A."/>
            <person name="Sanders M."/>
            <person name="Subramaniam C."/>
            <person name="Tay Y."/>
            <person name="Dear P."/>
            <person name="Doerig C."/>
            <person name="Gruber A."/>
            <person name="Parkinson J."/>
            <person name="Shirley M."/>
            <person name="Wan K.L."/>
            <person name="Berriman M."/>
            <person name="Tomley F."/>
            <person name="Pain A."/>
        </authorList>
    </citation>
    <scope>NUCLEOTIDE SEQUENCE [LARGE SCALE GENOMIC DNA]</scope>
    <source>
        <strain evidence="1">Houghton</strain>
    </source>
</reference>
<dbReference type="EMBL" id="HG723123">
    <property type="protein sequence ID" value="CDJ65325.1"/>
    <property type="molecule type" value="Genomic_DNA"/>
</dbReference>
<evidence type="ECO:0000313" key="2">
    <source>
        <dbReference type="Proteomes" id="UP000030754"/>
    </source>
</evidence>
<dbReference type="OrthoDB" id="345879at2759"/>
<dbReference type="AlphaFoldDB" id="U6MUF9"/>
<name>U6MUF9_9EIME</name>